<dbReference type="Proteomes" id="UP000028875">
    <property type="component" value="Unassembled WGS sequence"/>
</dbReference>
<dbReference type="CDD" id="cd00082">
    <property type="entry name" value="HisKA"/>
    <property type="match status" value="1"/>
</dbReference>
<feature type="coiled-coil region" evidence="14">
    <location>
        <begin position="216"/>
        <end position="243"/>
    </location>
</feature>
<dbReference type="EC" id="2.7.13.3" evidence="3"/>
<evidence type="ECO:0000256" key="6">
    <source>
        <dbReference type="ARBA" id="ARBA00022679"/>
    </source>
</evidence>
<evidence type="ECO:0000256" key="11">
    <source>
        <dbReference type="ARBA" id="ARBA00022989"/>
    </source>
</evidence>
<dbReference type="PANTHER" id="PTHR45528:SF1">
    <property type="entry name" value="SENSOR HISTIDINE KINASE CPXA"/>
    <property type="match status" value="1"/>
</dbReference>
<evidence type="ECO:0000256" key="1">
    <source>
        <dbReference type="ARBA" id="ARBA00000085"/>
    </source>
</evidence>
<feature type="domain" description="Histidine kinase" evidence="16">
    <location>
        <begin position="243"/>
        <end position="459"/>
    </location>
</feature>
<dbReference type="PANTHER" id="PTHR45528">
    <property type="entry name" value="SENSOR HISTIDINE KINASE CPXA"/>
    <property type="match status" value="1"/>
</dbReference>
<dbReference type="CDD" id="cd06225">
    <property type="entry name" value="HAMP"/>
    <property type="match status" value="1"/>
</dbReference>
<organism evidence="18 19">
    <name type="scientific">Virgibacillus massiliensis</name>
    <dbReference type="NCBI Taxonomy" id="1462526"/>
    <lineage>
        <taxon>Bacteria</taxon>
        <taxon>Bacillati</taxon>
        <taxon>Bacillota</taxon>
        <taxon>Bacilli</taxon>
        <taxon>Bacillales</taxon>
        <taxon>Bacillaceae</taxon>
        <taxon>Virgibacillus</taxon>
    </lineage>
</organism>
<evidence type="ECO:0000256" key="12">
    <source>
        <dbReference type="ARBA" id="ARBA00023012"/>
    </source>
</evidence>
<dbReference type="SMART" id="SM00388">
    <property type="entry name" value="HisKA"/>
    <property type="match status" value="1"/>
</dbReference>
<dbReference type="InterPro" id="IPR005467">
    <property type="entry name" value="His_kinase_dom"/>
</dbReference>
<feature type="transmembrane region" description="Helical" evidence="15">
    <location>
        <begin position="163"/>
        <end position="185"/>
    </location>
</feature>
<dbReference type="InterPro" id="IPR003661">
    <property type="entry name" value="HisK_dim/P_dom"/>
</dbReference>
<dbReference type="OrthoDB" id="9813151at2"/>
<keyword evidence="11 15" id="KW-1133">Transmembrane helix</keyword>
<dbReference type="Gene3D" id="3.30.565.10">
    <property type="entry name" value="Histidine kinase-like ATPase, C-terminal domain"/>
    <property type="match status" value="1"/>
</dbReference>
<keyword evidence="14" id="KW-0175">Coiled coil</keyword>
<dbReference type="PROSITE" id="PS50885">
    <property type="entry name" value="HAMP"/>
    <property type="match status" value="1"/>
</dbReference>
<keyword evidence="8" id="KW-0547">Nucleotide-binding</keyword>
<dbReference type="InterPro" id="IPR004358">
    <property type="entry name" value="Sig_transdc_His_kin-like_C"/>
</dbReference>
<evidence type="ECO:0000256" key="4">
    <source>
        <dbReference type="ARBA" id="ARBA00022475"/>
    </source>
</evidence>
<keyword evidence="4" id="KW-1003">Cell membrane</keyword>
<sequence>MFNKLSLKVGILFFFVIVIIEGFLYFVLYINLANERIDEVIGNLLARGNTHREVLEDNFTQTTLEHVGLMESASDFVVVITDPVGEVIVNSDPIDPEMTELIHSINYDKIPTEGIVIEDRWKDEPFIATDSPINISGEHRGHVFMFASTNQVKKILNHLSDQFTLIGLITIGLTIITIFLLTRFITRPLLNMKHATEQLSKGNHQVVLHTERNDELGELAKSITSLSNDLDRMKKERNEFLASISHELRTPLTYVKGYADIVQRQDLKASDREAYLEIIREETTRLSMLIKHLFELAKMDQHTFTIHREKVPFHLILKPIVDLINPVLTKEKLTLAIACPESIEGIVDPNRFQQVLLNILDNAIKHTHEHGHISLEVKQQKDRLDISISDNGEGIPEKELPYIFDRLYRVEKSRSRKSGGTGLGLTIAREIVEAHGGTIDAFSKKGAGTRVIIKLPRSEVDE</sequence>
<comment type="subcellular location">
    <subcellularLocation>
        <location evidence="2">Cell membrane</location>
        <topology evidence="2">Multi-pass membrane protein</topology>
    </subcellularLocation>
</comment>
<dbReference type="STRING" id="1462526.BN990_03566"/>
<dbReference type="InterPro" id="IPR003660">
    <property type="entry name" value="HAMP_dom"/>
</dbReference>
<protein>
    <recommendedName>
        <fullName evidence="3">histidine kinase</fullName>
        <ecNumber evidence="3">2.7.13.3</ecNumber>
    </recommendedName>
</protein>
<evidence type="ECO:0000313" key="18">
    <source>
        <dbReference type="EMBL" id="CDQ41211.1"/>
    </source>
</evidence>
<evidence type="ECO:0000313" key="19">
    <source>
        <dbReference type="Proteomes" id="UP000028875"/>
    </source>
</evidence>
<name>A0A024QGX3_9BACI</name>
<dbReference type="FunFam" id="3.30.565.10:FF:000006">
    <property type="entry name" value="Sensor histidine kinase WalK"/>
    <property type="match status" value="1"/>
</dbReference>
<dbReference type="SUPFAM" id="SSF55874">
    <property type="entry name" value="ATPase domain of HSP90 chaperone/DNA topoisomerase II/histidine kinase"/>
    <property type="match status" value="1"/>
</dbReference>
<evidence type="ECO:0000256" key="8">
    <source>
        <dbReference type="ARBA" id="ARBA00022741"/>
    </source>
</evidence>
<dbReference type="GO" id="GO:0005524">
    <property type="term" value="F:ATP binding"/>
    <property type="evidence" value="ECO:0007669"/>
    <property type="project" value="UniProtKB-KW"/>
</dbReference>
<accession>A0A024QGX3</accession>
<dbReference type="SUPFAM" id="SSF47384">
    <property type="entry name" value="Homodimeric domain of signal transducing histidine kinase"/>
    <property type="match status" value="1"/>
</dbReference>
<evidence type="ECO:0000259" key="16">
    <source>
        <dbReference type="PROSITE" id="PS50109"/>
    </source>
</evidence>
<dbReference type="Pfam" id="PF00672">
    <property type="entry name" value="HAMP"/>
    <property type="match status" value="1"/>
</dbReference>
<keyword evidence="13 15" id="KW-0472">Membrane</keyword>
<dbReference type="SMART" id="SM00304">
    <property type="entry name" value="HAMP"/>
    <property type="match status" value="1"/>
</dbReference>
<keyword evidence="19" id="KW-1185">Reference proteome</keyword>
<evidence type="ECO:0000259" key="17">
    <source>
        <dbReference type="PROSITE" id="PS50885"/>
    </source>
</evidence>
<dbReference type="PROSITE" id="PS50109">
    <property type="entry name" value="HIS_KIN"/>
    <property type="match status" value="1"/>
</dbReference>
<dbReference type="Pfam" id="PF00512">
    <property type="entry name" value="HisKA"/>
    <property type="match status" value="1"/>
</dbReference>
<evidence type="ECO:0000256" key="14">
    <source>
        <dbReference type="SAM" id="Coils"/>
    </source>
</evidence>
<dbReference type="eggNOG" id="COG2205">
    <property type="taxonomic scope" value="Bacteria"/>
</dbReference>
<evidence type="ECO:0000256" key="3">
    <source>
        <dbReference type="ARBA" id="ARBA00012438"/>
    </source>
</evidence>
<dbReference type="CDD" id="cd00075">
    <property type="entry name" value="HATPase"/>
    <property type="match status" value="1"/>
</dbReference>
<gene>
    <name evidence="18" type="primary">walK</name>
    <name evidence="18" type="ORF">BN990_03566</name>
</gene>
<feature type="domain" description="HAMP" evidence="17">
    <location>
        <begin position="183"/>
        <end position="235"/>
    </location>
</feature>
<evidence type="ECO:0000256" key="10">
    <source>
        <dbReference type="ARBA" id="ARBA00022840"/>
    </source>
</evidence>
<reference evidence="19" key="2">
    <citation type="submission" date="2014-05" db="EMBL/GenBank/DDBJ databases">
        <title>Draft genome sequence of Virgibacillus massiliensis Vm-5.</title>
        <authorList>
            <person name="Khelaifia S."/>
            <person name="Croce O."/>
            <person name="Lagier J.C."/>
            <person name="Raoult D."/>
        </authorList>
    </citation>
    <scope>NUCLEOTIDE SEQUENCE [LARGE SCALE GENOMIC DNA]</scope>
    <source>
        <strain evidence="19">Vm-5</strain>
    </source>
</reference>
<dbReference type="FunFam" id="1.10.287.130:FF:000001">
    <property type="entry name" value="Two-component sensor histidine kinase"/>
    <property type="match status" value="1"/>
</dbReference>
<evidence type="ECO:0000256" key="5">
    <source>
        <dbReference type="ARBA" id="ARBA00022553"/>
    </source>
</evidence>
<proteinExistence type="predicted"/>
<evidence type="ECO:0000256" key="7">
    <source>
        <dbReference type="ARBA" id="ARBA00022692"/>
    </source>
</evidence>
<dbReference type="InterPro" id="IPR003594">
    <property type="entry name" value="HATPase_dom"/>
</dbReference>
<keyword evidence="10" id="KW-0067">ATP-binding</keyword>
<comment type="caution">
    <text evidence="18">The sequence shown here is derived from an EMBL/GenBank/DDBJ whole genome shotgun (WGS) entry which is preliminary data.</text>
</comment>
<dbReference type="InterPro" id="IPR036097">
    <property type="entry name" value="HisK_dim/P_sf"/>
</dbReference>
<evidence type="ECO:0000256" key="15">
    <source>
        <dbReference type="SAM" id="Phobius"/>
    </source>
</evidence>
<keyword evidence="6" id="KW-0808">Transferase</keyword>
<dbReference type="GO" id="GO:0000155">
    <property type="term" value="F:phosphorelay sensor kinase activity"/>
    <property type="evidence" value="ECO:0007669"/>
    <property type="project" value="InterPro"/>
</dbReference>
<keyword evidence="5" id="KW-0597">Phosphoprotein</keyword>
<dbReference type="PRINTS" id="PR00344">
    <property type="entry name" value="BCTRLSENSOR"/>
</dbReference>
<dbReference type="GO" id="GO:0005886">
    <property type="term" value="C:plasma membrane"/>
    <property type="evidence" value="ECO:0007669"/>
    <property type="project" value="UniProtKB-SubCell"/>
</dbReference>
<dbReference type="EMBL" id="CCDP010000002">
    <property type="protein sequence ID" value="CDQ41211.1"/>
    <property type="molecule type" value="Genomic_DNA"/>
</dbReference>
<feature type="transmembrane region" description="Helical" evidence="15">
    <location>
        <begin position="12"/>
        <end position="32"/>
    </location>
</feature>
<dbReference type="Gene3D" id="6.10.340.10">
    <property type="match status" value="1"/>
</dbReference>
<dbReference type="InterPro" id="IPR050398">
    <property type="entry name" value="HssS/ArlS-like"/>
</dbReference>
<reference evidence="18 19" key="1">
    <citation type="submission" date="2014-03" db="EMBL/GenBank/DDBJ databases">
        <authorList>
            <person name="Urmite Genomes U."/>
        </authorList>
    </citation>
    <scope>NUCLEOTIDE SEQUENCE [LARGE SCALE GENOMIC DNA]</scope>
    <source>
        <strain evidence="18 19">Vm-5</strain>
    </source>
</reference>
<evidence type="ECO:0000256" key="2">
    <source>
        <dbReference type="ARBA" id="ARBA00004651"/>
    </source>
</evidence>
<dbReference type="SUPFAM" id="SSF158472">
    <property type="entry name" value="HAMP domain-like"/>
    <property type="match status" value="1"/>
</dbReference>
<evidence type="ECO:0000256" key="13">
    <source>
        <dbReference type="ARBA" id="ARBA00023136"/>
    </source>
</evidence>
<dbReference type="Pfam" id="PF02518">
    <property type="entry name" value="HATPase_c"/>
    <property type="match status" value="1"/>
</dbReference>
<keyword evidence="7 15" id="KW-0812">Transmembrane</keyword>
<evidence type="ECO:0000256" key="9">
    <source>
        <dbReference type="ARBA" id="ARBA00022777"/>
    </source>
</evidence>
<keyword evidence="12" id="KW-0902">Two-component regulatory system</keyword>
<dbReference type="RefSeq" id="WP_021290521.1">
    <property type="nucleotide sequence ID" value="NZ_BNER01000009.1"/>
</dbReference>
<dbReference type="InterPro" id="IPR036890">
    <property type="entry name" value="HATPase_C_sf"/>
</dbReference>
<comment type="catalytic activity">
    <reaction evidence="1">
        <text>ATP + protein L-histidine = ADP + protein N-phospho-L-histidine.</text>
        <dbReference type="EC" id="2.7.13.3"/>
    </reaction>
</comment>
<keyword evidence="9 18" id="KW-0418">Kinase</keyword>
<dbReference type="AlphaFoldDB" id="A0A024QGX3"/>
<dbReference type="Gene3D" id="1.10.287.130">
    <property type="match status" value="1"/>
</dbReference>
<dbReference type="SMART" id="SM00387">
    <property type="entry name" value="HATPase_c"/>
    <property type="match status" value="1"/>
</dbReference>